<dbReference type="EMBL" id="WKRA01000003">
    <property type="protein sequence ID" value="MSD14996.1"/>
    <property type="molecule type" value="Genomic_DNA"/>
</dbReference>
<dbReference type="InterPro" id="IPR022464">
    <property type="entry name" value="Strep_pil_isopept_link"/>
</dbReference>
<evidence type="ECO:0000313" key="3">
    <source>
        <dbReference type="EMBL" id="MSD14996.1"/>
    </source>
</evidence>
<feature type="transmembrane region" description="Helical" evidence="1">
    <location>
        <begin position="232"/>
        <end position="251"/>
    </location>
</feature>
<dbReference type="AlphaFoldDB" id="A0A844DZ52"/>
<dbReference type="NCBIfam" id="TIGR03786">
    <property type="entry name" value="strep_pil_rpt"/>
    <property type="match status" value="1"/>
</dbReference>
<keyword evidence="1" id="KW-0812">Transmembrane</keyword>
<sequence>MTGKEVREKHMKQKTMSRSKIVQCDFGKKDARMNEKISENRKRGVLLLLLVVLFWFVLLAVVPAMAAEKTCLVSVPVSVQLTGTAVGGQTENTPVFTVVMEAQNERNELPLPEQNQIQMGADGSGTFDAILYTTPGDYQYHIRQLAGTDQNIEYDVTEYDVTVRVLNVEGGGLEAEVWALKSGQPDKQSRIVFHNKWKTETTPGTVTEPAQTGVKTTTMMRTPKTDDIQRPAVYVVMIIAAAGIAIGVSLYRKYRKKEEL</sequence>
<keyword evidence="1" id="KW-1133">Transmembrane helix</keyword>
<organism evidence="3 4">
    <name type="scientific">Eubacterium ramulus</name>
    <dbReference type="NCBI Taxonomy" id="39490"/>
    <lineage>
        <taxon>Bacteria</taxon>
        <taxon>Bacillati</taxon>
        <taxon>Bacillota</taxon>
        <taxon>Clostridia</taxon>
        <taxon>Eubacteriales</taxon>
        <taxon>Eubacteriaceae</taxon>
        <taxon>Eubacterium</taxon>
    </lineage>
</organism>
<accession>A0A844DZ52</accession>
<reference evidence="3 4" key="1">
    <citation type="journal article" date="2019" name="Nat. Med.">
        <title>A library of human gut bacterial isolates paired with longitudinal multiomics data enables mechanistic microbiome research.</title>
        <authorList>
            <person name="Poyet M."/>
            <person name="Groussin M."/>
            <person name="Gibbons S.M."/>
            <person name="Avila-Pacheco J."/>
            <person name="Jiang X."/>
            <person name="Kearney S.M."/>
            <person name="Perrotta A.R."/>
            <person name="Berdy B."/>
            <person name="Zhao S."/>
            <person name="Lieberman T.D."/>
            <person name="Swanson P.K."/>
            <person name="Smith M."/>
            <person name="Roesemann S."/>
            <person name="Alexander J.E."/>
            <person name="Rich S.A."/>
            <person name="Livny J."/>
            <person name="Vlamakis H."/>
            <person name="Clish C."/>
            <person name="Bullock K."/>
            <person name="Deik A."/>
            <person name="Scott J."/>
            <person name="Pierce K.A."/>
            <person name="Xavier R.J."/>
            <person name="Alm E.J."/>
        </authorList>
    </citation>
    <scope>NUCLEOTIDE SEQUENCE [LARGE SCALE GENOMIC DNA]</scope>
    <source>
        <strain evidence="3 4">BIOML-A3</strain>
    </source>
</reference>
<name>A0A844DZ52_EUBRA</name>
<keyword evidence="1" id="KW-0472">Membrane</keyword>
<evidence type="ECO:0000256" key="1">
    <source>
        <dbReference type="SAM" id="Phobius"/>
    </source>
</evidence>
<proteinExistence type="predicted"/>
<protein>
    <recommendedName>
        <fullName evidence="2">Streptococcal pilin isopeptide linkage domain-containing protein</fullName>
    </recommendedName>
</protein>
<feature type="domain" description="Streptococcal pilin isopeptide linkage" evidence="2">
    <location>
        <begin position="82"/>
        <end position="197"/>
    </location>
</feature>
<evidence type="ECO:0000313" key="4">
    <source>
        <dbReference type="Proteomes" id="UP000431304"/>
    </source>
</evidence>
<gene>
    <name evidence="3" type="ORF">GKE72_02690</name>
</gene>
<dbReference type="Gene3D" id="2.60.40.3050">
    <property type="match status" value="1"/>
</dbReference>
<comment type="caution">
    <text evidence="3">The sequence shown here is derived from an EMBL/GenBank/DDBJ whole genome shotgun (WGS) entry which is preliminary data.</text>
</comment>
<dbReference type="Pfam" id="PF12892">
    <property type="entry name" value="FctA"/>
    <property type="match status" value="1"/>
</dbReference>
<dbReference type="InterPro" id="IPR038174">
    <property type="entry name" value="Strep_pil_link_sf"/>
</dbReference>
<evidence type="ECO:0000259" key="2">
    <source>
        <dbReference type="Pfam" id="PF12892"/>
    </source>
</evidence>
<dbReference type="Proteomes" id="UP000431304">
    <property type="component" value="Unassembled WGS sequence"/>
</dbReference>